<dbReference type="PANTHER" id="PTHR43884">
    <property type="entry name" value="ACYL-COA DEHYDROGENASE"/>
    <property type="match status" value="1"/>
</dbReference>
<evidence type="ECO:0000256" key="8">
    <source>
        <dbReference type="ARBA" id="ARBA00066461"/>
    </source>
</evidence>
<evidence type="ECO:0000256" key="11">
    <source>
        <dbReference type="ARBA" id="ARBA00075603"/>
    </source>
</evidence>
<feature type="domain" description="Acyl-CoA oxidase/dehydrogenase middle" evidence="14">
    <location>
        <begin position="120"/>
        <end position="215"/>
    </location>
</feature>
<evidence type="ECO:0000313" key="17">
    <source>
        <dbReference type="Proteomes" id="UP000532162"/>
    </source>
</evidence>
<dbReference type="InterPro" id="IPR006089">
    <property type="entry name" value="Acyl-CoA_DH_CS"/>
</dbReference>
<organism evidence="16 17">
    <name type="scientific">Rhizobium changzhiense</name>
    <dbReference type="NCBI Taxonomy" id="2692317"/>
    <lineage>
        <taxon>Bacteria</taxon>
        <taxon>Pseudomonadati</taxon>
        <taxon>Pseudomonadota</taxon>
        <taxon>Alphaproteobacteria</taxon>
        <taxon>Hyphomicrobiales</taxon>
        <taxon>Rhizobiaceae</taxon>
        <taxon>Rhizobium/Agrobacterium group</taxon>
        <taxon>Rhizobium</taxon>
    </lineage>
</organism>
<feature type="domain" description="Acyl-CoA dehydrogenase/oxidase N-terminal" evidence="15">
    <location>
        <begin position="5"/>
        <end position="116"/>
    </location>
</feature>
<comment type="caution">
    <text evidence="16">The sequence shown here is derived from an EMBL/GenBank/DDBJ whole genome shotgun (WGS) entry which is preliminary data.</text>
</comment>
<dbReference type="Gene3D" id="1.20.140.10">
    <property type="entry name" value="Butyryl-CoA Dehydrogenase, subunit A, domain 3"/>
    <property type="match status" value="1"/>
</dbReference>
<dbReference type="FunFam" id="1.10.540.10:FF:000002">
    <property type="entry name" value="Acyl-CoA dehydrogenase FadE19"/>
    <property type="match status" value="1"/>
</dbReference>
<reference evidence="16 17" key="1">
    <citation type="submission" date="2020-07" db="EMBL/GenBank/DDBJ databases">
        <authorList>
            <person name="Sun Q."/>
        </authorList>
    </citation>
    <scope>NUCLEOTIDE SEQUENCE [LARGE SCALE GENOMIC DNA]</scope>
    <source>
        <strain evidence="16 17">WYCCWR 11290</strain>
    </source>
</reference>
<dbReference type="InterPro" id="IPR009100">
    <property type="entry name" value="AcylCoA_DH/oxidase_NM_dom_sf"/>
</dbReference>
<evidence type="ECO:0000256" key="4">
    <source>
        <dbReference type="ARBA" id="ARBA00022827"/>
    </source>
</evidence>
<dbReference type="FunFam" id="1.20.140.10:FF:000004">
    <property type="entry name" value="Acyl-CoA dehydrogenase FadE25"/>
    <property type="match status" value="1"/>
</dbReference>
<feature type="domain" description="Acyl-CoA dehydrogenase/oxidase C-terminal" evidence="13">
    <location>
        <begin position="227"/>
        <end position="375"/>
    </location>
</feature>
<dbReference type="InterPro" id="IPR036250">
    <property type="entry name" value="AcylCo_DH-like_C"/>
</dbReference>
<dbReference type="SUPFAM" id="SSF47203">
    <property type="entry name" value="Acyl-CoA dehydrogenase C-terminal domain-like"/>
    <property type="match status" value="1"/>
</dbReference>
<dbReference type="FunFam" id="2.40.110.10:FF:000009">
    <property type="entry name" value="Acyl-CoA dehydrogenase"/>
    <property type="match status" value="1"/>
</dbReference>
<comment type="catalytic activity">
    <reaction evidence="6">
        <text>3-sulfinopropanoyl-CoA + H2O = propanoyl-CoA + sulfite + H(+)</text>
        <dbReference type="Rhea" id="RHEA:41624"/>
        <dbReference type="ChEBI" id="CHEBI:15377"/>
        <dbReference type="ChEBI" id="CHEBI:15378"/>
        <dbReference type="ChEBI" id="CHEBI:17359"/>
        <dbReference type="ChEBI" id="CHEBI:57392"/>
        <dbReference type="ChEBI" id="CHEBI:78349"/>
        <dbReference type="EC" id="3.13.1.4"/>
    </reaction>
    <physiologicalReaction direction="left-to-right" evidence="6">
        <dbReference type="Rhea" id="RHEA:41625"/>
    </physiologicalReaction>
</comment>
<evidence type="ECO:0000313" key="16">
    <source>
        <dbReference type="EMBL" id="NZD65615.1"/>
    </source>
</evidence>
<evidence type="ECO:0000256" key="9">
    <source>
        <dbReference type="ARBA" id="ARBA00067292"/>
    </source>
</evidence>
<evidence type="ECO:0000259" key="14">
    <source>
        <dbReference type="Pfam" id="PF02770"/>
    </source>
</evidence>
<dbReference type="Pfam" id="PF00441">
    <property type="entry name" value="Acyl-CoA_dh_1"/>
    <property type="match status" value="1"/>
</dbReference>
<dbReference type="Gene3D" id="2.40.110.10">
    <property type="entry name" value="Butyryl-CoA Dehydrogenase, subunit A, domain 2"/>
    <property type="match status" value="1"/>
</dbReference>
<evidence type="ECO:0000256" key="7">
    <source>
        <dbReference type="ARBA" id="ARBA00066361"/>
    </source>
</evidence>
<dbReference type="AlphaFoldDB" id="A0A7Z0UGZ4"/>
<comment type="cofactor">
    <cofactor evidence="1 12">
        <name>FAD</name>
        <dbReference type="ChEBI" id="CHEBI:57692"/>
    </cofactor>
</comment>
<dbReference type="EC" id="1.3.8.11" evidence="7"/>
<name>A0A7Z0UGZ4_9HYPH</name>
<evidence type="ECO:0000256" key="10">
    <source>
        <dbReference type="ARBA" id="ARBA00068311"/>
    </source>
</evidence>
<comment type="similarity">
    <text evidence="2 12">Belongs to the acyl-CoA dehydrogenase family.</text>
</comment>
<dbReference type="RefSeq" id="WP_168316445.1">
    <property type="nucleotide sequence ID" value="NZ_JACCPJ010000013.1"/>
</dbReference>
<dbReference type="EMBL" id="JACCPJ010000013">
    <property type="protein sequence ID" value="NZD65615.1"/>
    <property type="molecule type" value="Genomic_DNA"/>
</dbReference>
<dbReference type="Pfam" id="PF02771">
    <property type="entry name" value="Acyl-CoA_dh_N"/>
    <property type="match status" value="1"/>
</dbReference>
<dbReference type="PIRSF" id="PIRSF016578">
    <property type="entry name" value="HsaA"/>
    <property type="match status" value="1"/>
</dbReference>
<dbReference type="PANTHER" id="PTHR43884:SF12">
    <property type="entry name" value="ISOVALERYL-COA DEHYDROGENASE, MITOCHONDRIAL-RELATED"/>
    <property type="match status" value="1"/>
</dbReference>
<dbReference type="GO" id="GO:0003995">
    <property type="term" value="F:acyl-CoA dehydrogenase activity"/>
    <property type="evidence" value="ECO:0007669"/>
    <property type="project" value="InterPro"/>
</dbReference>
<dbReference type="InterPro" id="IPR006091">
    <property type="entry name" value="Acyl-CoA_Oxase/DH_mid-dom"/>
</dbReference>
<dbReference type="PROSITE" id="PS00073">
    <property type="entry name" value="ACYL_COA_DH_2"/>
    <property type="match status" value="1"/>
</dbReference>
<dbReference type="SUPFAM" id="SSF56645">
    <property type="entry name" value="Acyl-CoA dehydrogenase NM domain-like"/>
    <property type="match status" value="1"/>
</dbReference>
<evidence type="ECO:0000256" key="3">
    <source>
        <dbReference type="ARBA" id="ARBA00022630"/>
    </source>
</evidence>
<dbReference type="InterPro" id="IPR009075">
    <property type="entry name" value="AcylCo_DH/oxidase_C"/>
</dbReference>
<dbReference type="InterPro" id="IPR037069">
    <property type="entry name" value="AcylCoA_DH/ox_N_sf"/>
</dbReference>
<evidence type="ECO:0000256" key="6">
    <source>
        <dbReference type="ARBA" id="ARBA00052938"/>
    </source>
</evidence>
<dbReference type="GO" id="GO:0050660">
    <property type="term" value="F:flavin adenine dinucleotide binding"/>
    <property type="evidence" value="ECO:0007669"/>
    <property type="project" value="InterPro"/>
</dbReference>
<dbReference type="EC" id="3.13.1.4" evidence="8"/>
<evidence type="ECO:0000256" key="1">
    <source>
        <dbReference type="ARBA" id="ARBA00001974"/>
    </source>
</evidence>
<dbReference type="InterPro" id="IPR013786">
    <property type="entry name" value="AcylCoA_DH/ox_N"/>
</dbReference>
<evidence type="ECO:0000256" key="2">
    <source>
        <dbReference type="ARBA" id="ARBA00009347"/>
    </source>
</evidence>
<evidence type="ECO:0000256" key="12">
    <source>
        <dbReference type="RuleBase" id="RU362125"/>
    </source>
</evidence>
<proteinExistence type="inferred from homology"/>
<gene>
    <name evidence="16" type="ORF">HX900_31525</name>
</gene>
<dbReference type="Proteomes" id="UP000532162">
    <property type="component" value="Unassembled WGS sequence"/>
</dbReference>
<keyword evidence="5 12" id="KW-0560">Oxidoreductase</keyword>
<evidence type="ECO:0000256" key="5">
    <source>
        <dbReference type="ARBA" id="ARBA00023002"/>
    </source>
</evidence>
<evidence type="ECO:0000259" key="13">
    <source>
        <dbReference type="Pfam" id="PF00441"/>
    </source>
</evidence>
<dbReference type="InterPro" id="IPR046373">
    <property type="entry name" value="Acyl-CoA_Oxase/DH_mid-dom_sf"/>
</dbReference>
<protein>
    <recommendedName>
        <fullName evidence="10">3-sulfinopropanoyl-CoA desulfinase</fullName>
        <ecNumber evidence="7">1.3.8.11</ecNumber>
        <ecNumber evidence="8">3.13.1.4</ecNumber>
    </recommendedName>
    <alternativeName>
        <fullName evidence="11">3-sulfinopropionyl coenzyme A desulfinase</fullName>
    </alternativeName>
    <alternativeName>
        <fullName evidence="9">Cyclohexane-1-carbonyl-CoA dehydrogenase</fullName>
    </alternativeName>
</protein>
<sequence>MILSDLQQQISDLARDFARDRLAPGAAKRDREHLFPREELKEMGELGLLGMLVPEAYGGSDTGVVAYAAALEEIAAGDGPCSTIMSVHSSVGCVPILKFGTEEQRQRFLPKLASGEWIGGFALTEPQAGSDASNLKTRARRDGDHYVLDGSKQFITSGKNGDVIIVFAVTDPDAGKKGITAFIVPTNTPGYEVIRVEEKLGLHSTDTCQIAFNNMRIPAELRLGAEGEGYRIALANLEGGRIGIAAQAVGMARAAFEAARDYARERTAFGKPIFEHQAVAFRLADMAVRIEAARQLVFHAASLREAGLPCLSEASMAKLFASEMAERVCSDAIQVHGGYGYMADYPVERIYRDVRICQIYEGTSDVQRMVIARNL</sequence>
<dbReference type="Pfam" id="PF02770">
    <property type="entry name" value="Acyl-CoA_dh_M"/>
    <property type="match status" value="1"/>
</dbReference>
<accession>A0A7Z0UGZ4</accession>
<keyword evidence="3 12" id="KW-0285">Flavoprotein</keyword>
<evidence type="ECO:0000259" key="15">
    <source>
        <dbReference type="Pfam" id="PF02771"/>
    </source>
</evidence>
<keyword evidence="4 12" id="KW-0274">FAD</keyword>
<dbReference type="Gene3D" id="1.10.540.10">
    <property type="entry name" value="Acyl-CoA dehydrogenase/oxidase, N-terminal domain"/>
    <property type="match status" value="1"/>
</dbReference>